<name>A0A2H5MZL9_CITUN</name>
<proteinExistence type="predicted"/>
<dbReference type="SUPFAM" id="SSF53756">
    <property type="entry name" value="UDP-Glycosyltransferase/glycogen phosphorylase"/>
    <property type="match status" value="1"/>
</dbReference>
<protein>
    <submittedName>
        <fullName evidence="1">Uncharacterized protein</fullName>
    </submittedName>
</protein>
<accession>A0A2H5MZL9</accession>
<dbReference type="Gene3D" id="3.40.50.2000">
    <property type="entry name" value="Glycogen Phosphorylase B"/>
    <property type="match status" value="1"/>
</dbReference>
<dbReference type="STRING" id="55188.A0A2H5MZL9"/>
<keyword evidence="2" id="KW-1185">Reference proteome</keyword>
<dbReference type="AlphaFoldDB" id="A0A2H5MZL9"/>
<dbReference type="EMBL" id="BDQV01004349">
    <property type="protein sequence ID" value="GAY33409.1"/>
    <property type="molecule type" value="Genomic_DNA"/>
</dbReference>
<comment type="caution">
    <text evidence="1">The sequence shown here is derived from an EMBL/GenBank/DDBJ whole genome shotgun (WGS) entry which is preliminary data.</text>
</comment>
<evidence type="ECO:0000313" key="1">
    <source>
        <dbReference type="EMBL" id="GAY33409.1"/>
    </source>
</evidence>
<sequence>MIHYIIIKKFLVCQDSVSLVYRYCKQAWNSMARCFMKAVSFRFCAFDSLRCLQGNEIANILDRALQVELKSYGVIVNSFHGLESTYSEHYRKVMGGKVWHFGPVSLSNRYAKDKTQKTNTAASKECLR</sequence>
<dbReference type="Proteomes" id="UP000236630">
    <property type="component" value="Unassembled WGS sequence"/>
</dbReference>
<reference evidence="1 2" key="1">
    <citation type="journal article" date="2017" name="Front. Genet.">
        <title>Draft sequencing of the heterozygous diploid genome of Satsuma (Citrus unshiu Marc.) using a hybrid assembly approach.</title>
        <authorList>
            <person name="Shimizu T."/>
            <person name="Tanizawa Y."/>
            <person name="Mochizuki T."/>
            <person name="Nagasaki H."/>
            <person name="Yoshioka T."/>
            <person name="Toyoda A."/>
            <person name="Fujiyama A."/>
            <person name="Kaminuma E."/>
            <person name="Nakamura Y."/>
        </authorList>
    </citation>
    <scope>NUCLEOTIDE SEQUENCE [LARGE SCALE GENOMIC DNA]</scope>
    <source>
        <strain evidence="2">cv. Miyagawa wase</strain>
    </source>
</reference>
<gene>
    <name evidence="1" type="ORF">CUMW_284150</name>
</gene>
<organism evidence="1 2">
    <name type="scientific">Citrus unshiu</name>
    <name type="common">Satsuma mandarin</name>
    <name type="synonym">Citrus nobilis var. unshiu</name>
    <dbReference type="NCBI Taxonomy" id="55188"/>
    <lineage>
        <taxon>Eukaryota</taxon>
        <taxon>Viridiplantae</taxon>
        <taxon>Streptophyta</taxon>
        <taxon>Embryophyta</taxon>
        <taxon>Tracheophyta</taxon>
        <taxon>Spermatophyta</taxon>
        <taxon>Magnoliopsida</taxon>
        <taxon>eudicotyledons</taxon>
        <taxon>Gunneridae</taxon>
        <taxon>Pentapetalae</taxon>
        <taxon>rosids</taxon>
        <taxon>malvids</taxon>
        <taxon>Sapindales</taxon>
        <taxon>Rutaceae</taxon>
        <taxon>Aurantioideae</taxon>
        <taxon>Citrus</taxon>
    </lineage>
</organism>
<evidence type="ECO:0000313" key="2">
    <source>
        <dbReference type="Proteomes" id="UP000236630"/>
    </source>
</evidence>